<dbReference type="Proteomes" id="UP000663555">
    <property type="component" value="Chromosome"/>
</dbReference>
<keyword evidence="2" id="KW-0472">Membrane</keyword>
<proteinExistence type="predicted"/>
<evidence type="ECO:0000256" key="1">
    <source>
        <dbReference type="SAM" id="MobiDB-lite"/>
    </source>
</evidence>
<accession>A0ABX7MRJ5</accession>
<evidence type="ECO:0000313" key="3">
    <source>
        <dbReference type="EMBL" id="QSP94933.1"/>
    </source>
</evidence>
<sequence>MLCHSSGLLRANAGSTTKGFVIQLALLTGLMVASLLWDQTGQTTTPSTAITLSGLTSYDVDSALTDSLDNGEQRLHENGASTDAASQPEGVPADNWLPLNRGDYGIDSGFRFYVPGLEESEVFGPPRVDET</sequence>
<evidence type="ECO:0000256" key="2">
    <source>
        <dbReference type="SAM" id="Phobius"/>
    </source>
</evidence>
<evidence type="ECO:0000313" key="4">
    <source>
        <dbReference type="Proteomes" id="UP000663555"/>
    </source>
</evidence>
<keyword evidence="2" id="KW-1133">Transmembrane helix</keyword>
<reference evidence="3 4" key="1">
    <citation type="submission" date="2021-03" db="EMBL/GenBank/DDBJ databases">
        <title>Genome sequencing of Marinobacter sp. LPB0319.</title>
        <authorList>
            <person name="Kim J."/>
        </authorList>
    </citation>
    <scope>NUCLEOTIDE SEQUENCE [LARGE SCALE GENOMIC DNA]</scope>
    <source>
        <strain evidence="3 4">LPB0319</strain>
    </source>
</reference>
<dbReference type="EMBL" id="CP071247">
    <property type="protein sequence ID" value="QSP94933.1"/>
    <property type="molecule type" value="Genomic_DNA"/>
</dbReference>
<feature type="transmembrane region" description="Helical" evidence="2">
    <location>
        <begin position="20"/>
        <end position="37"/>
    </location>
</feature>
<organism evidence="3 4">
    <name type="scientific">Marinobacter salinisoli</name>
    <dbReference type="NCBI Taxonomy" id="2769486"/>
    <lineage>
        <taxon>Bacteria</taxon>
        <taxon>Pseudomonadati</taxon>
        <taxon>Pseudomonadota</taxon>
        <taxon>Gammaproteobacteria</taxon>
        <taxon>Pseudomonadales</taxon>
        <taxon>Marinobacteraceae</taxon>
        <taxon>Marinobacter</taxon>
    </lineage>
</organism>
<gene>
    <name evidence="3" type="ORF">LPB19_00455</name>
</gene>
<keyword evidence="2" id="KW-0812">Transmembrane</keyword>
<feature type="region of interest" description="Disordered" evidence="1">
    <location>
        <begin position="68"/>
        <end position="98"/>
    </location>
</feature>
<dbReference type="RefSeq" id="WP_206644140.1">
    <property type="nucleotide sequence ID" value="NZ_CP071247.1"/>
</dbReference>
<name>A0ABX7MRJ5_9GAMM</name>
<protein>
    <submittedName>
        <fullName evidence="3">Uncharacterized protein</fullName>
    </submittedName>
</protein>
<keyword evidence="4" id="KW-1185">Reference proteome</keyword>